<dbReference type="InterPro" id="IPR013083">
    <property type="entry name" value="Znf_RING/FYVE/PHD"/>
</dbReference>
<organism evidence="10 11">
    <name type="scientific">Hibiscus sabdariffa</name>
    <name type="common">roselle</name>
    <dbReference type="NCBI Taxonomy" id="183260"/>
    <lineage>
        <taxon>Eukaryota</taxon>
        <taxon>Viridiplantae</taxon>
        <taxon>Streptophyta</taxon>
        <taxon>Embryophyta</taxon>
        <taxon>Tracheophyta</taxon>
        <taxon>Spermatophyta</taxon>
        <taxon>Magnoliopsida</taxon>
        <taxon>eudicotyledons</taxon>
        <taxon>Gunneridae</taxon>
        <taxon>Pentapetalae</taxon>
        <taxon>rosids</taxon>
        <taxon>malvids</taxon>
        <taxon>Malvales</taxon>
        <taxon>Malvaceae</taxon>
        <taxon>Malvoideae</taxon>
        <taxon>Hibiscus</taxon>
    </lineage>
</organism>
<keyword evidence="4" id="KW-0479">Metal-binding</keyword>
<keyword evidence="6" id="KW-0833">Ubl conjugation pathway</keyword>
<dbReference type="EMBL" id="JBBPBN010000003">
    <property type="protein sequence ID" value="KAK9043477.1"/>
    <property type="molecule type" value="Genomic_DNA"/>
</dbReference>
<accession>A0ABR2U1Y2</accession>
<feature type="compositionally biased region" description="Low complexity" evidence="8">
    <location>
        <begin position="28"/>
        <end position="56"/>
    </location>
</feature>
<dbReference type="InterPro" id="IPR045194">
    <property type="entry name" value="MGRN1/RNF157-like"/>
</dbReference>
<comment type="caution">
    <text evidence="10">The sequence shown here is derived from an EMBL/GenBank/DDBJ whole genome shotgun (WGS) entry which is preliminary data.</text>
</comment>
<gene>
    <name evidence="10" type="ORF">V6N11_071818</name>
</gene>
<dbReference type="PANTHER" id="PTHR22996:SF27">
    <property type="entry name" value="RING-TYPE E3 UBIQUITIN TRANSFERASE"/>
    <property type="match status" value="1"/>
</dbReference>
<reference evidence="10 11" key="1">
    <citation type="journal article" date="2024" name="G3 (Bethesda)">
        <title>Genome assembly of Hibiscus sabdariffa L. provides insights into metabolisms of medicinal natural products.</title>
        <authorList>
            <person name="Kim T."/>
        </authorList>
    </citation>
    <scope>NUCLEOTIDE SEQUENCE [LARGE SCALE GENOMIC DNA]</scope>
    <source>
        <strain evidence="10">TK-2024</strain>
        <tissue evidence="10">Old leaves</tissue>
    </source>
</reference>
<evidence type="ECO:0000256" key="2">
    <source>
        <dbReference type="ARBA" id="ARBA00012483"/>
    </source>
</evidence>
<evidence type="ECO:0000313" key="11">
    <source>
        <dbReference type="Proteomes" id="UP001396334"/>
    </source>
</evidence>
<evidence type="ECO:0000256" key="3">
    <source>
        <dbReference type="ARBA" id="ARBA00022679"/>
    </source>
</evidence>
<feature type="region of interest" description="Disordered" evidence="8">
    <location>
        <begin position="1"/>
        <end position="89"/>
    </location>
</feature>
<feature type="compositionally biased region" description="Basic residues" evidence="8">
    <location>
        <begin position="1"/>
        <end position="20"/>
    </location>
</feature>
<evidence type="ECO:0000256" key="1">
    <source>
        <dbReference type="ARBA" id="ARBA00000900"/>
    </source>
</evidence>
<sequence>MGHSLSKLRRSHHQNLRHLPSRNNPTISSSSAAAFNGSSTQNVSIPSSSPSSSSSPDAADGTGFAFTASAPRPSTSMMASPPPYVDHRTPKKIKNHINIHKDSVSLFLDHSHLDSHLISFTFDALVDGSITIFYFAKEGPNCNFMPMYPEMYMPKTFPFHKGLAQKFYQPSGTGINLGFFAFNLLPRPSKEEDGIFPLVIYAETCMPTLMGTVDIDQPPPFSIYPHAQITQAALKLNSEGHFEVQVIKQILWIEGIRYELRDIYGFENCNEQGLDDDSETFGTCVICMTEPKDTVVLPCRHMTLHFPEAPVFDDSVLLTPSVTLVIVELFNTSRVSFPELVDCCNMNFPCYCTTCMCSDCAKQLRVKSKRCPVCRHLIQELIEIKTEIAGIVTCTSKTKKTIEPSYNVTYTGKAKKAIAFFVTVKHRGMRSRLPPYSGDRGE</sequence>
<proteinExistence type="predicted"/>
<dbReference type="InterPro" id="IPR058981">
    <property type="entry name" value="MGRN1/RNF157-like_N"/>
</dbReference>
<dbReference type="Pfam" id="PF26192">
    <property type="entry name" value="RNF157-like_N"/>
    <property type="match status" value="1"/>
</dbReference>
<evidence type="ECO:0000313" key="10">
    <source>
        <dbReference type="EMBL" id="KAK9043477.1"/>
    </source>
</evidence>
<dbReference type="EC" id="2.3.2.27" evidence="2"/>
<evidence type="ECO:0000259" key="9">
    <source>
        <dbReference type="Pfam" id="PF26192"/>
    </source>
</evidence>
<keyword evidence="7" id="KW-0862">Zinc</keyword>
<keyword evidence="5" id="KW-0863">Zinc-finger</keyword>
<protein>
    <recommendedName>
        <fullName evidence="2">RING-type E3 ubiquitin transferase</fullName>
        <ecNumber evidence="2">2.3.2.27</ecNumber>
    </recommendedName>
</protein>
<keyword evidence="11" id="KW-1185">Reference proteome</keyword>
<feature type="domain" description="MGRN1/RNF157-like N-terminal" evidence="9">
    <location>
        <begin position="97"/>
        <end position="260"/>
    </location>
</feature>
<dbReference type="Proteomes" id="UP001396334">
    <property type="component" value="Unassembled WGS sequence"/>
</dbReference>
<evidence type="ECO:0000256" key="6">
    <source>
        <dbReference type="ARBA" id="ARBA00022786"/>
    </source>
</evidence>
<name>A0ABR2U1Y2_9ROSI</name>
<dbReference type="SUPFAM" id="SSF57850">
    <property type="entry name" value="RING/U-box"/>
    <property type="match status" value="1"/>
</dbReference>
<evidence type="ECO:0000256" key="5">
    <source>
        <dbReference type="ARBA" id="ARBA00022771"/>
    </source>
</evidence>
<dbReference type="PANTHER" id="PTHR22996">
    <property type="entry name" value="MAHOGUNIN"/>
    <property type="match status" value="1"/>
</dbReference>
<evidence type="ECO:0000256" key="7">
    <source>
        <dbReference type="ARBA" id="ARBA00022833"/>
    </source>
</evidence>
<evidence type="ECO:0000256" key="8">
    <source>
        <dbReference type="SAM" id="MobiDB-lite"/>
    </source>
</evidence>
<keyword evidence="3" id="KW-0808">Transferase</keyword>
<evidence type="ECO:0000256" key="4">
    <source>
        <dbReference type="ARBA" id="ARBA00022723"/>
    </source>
</evidence>
<dbReference type="Gene3D" id="3.30.40.10">
    <property type="entry name" value="Zinc/RING finger domain, C3HC4 (zinc finger)"/>
    <property type="match status" value="1"/>
</dbReference>
<comment type="catalytic activity">
    <reaction evidence="1">
        <text>S-ubiquitinyl-[E2 ubiquitin-conjugating enzyme]-L-cysteine + [acceptor protein]-L-lysine = [E2 ubiquitin-conjugating enzyme]-L-cysteine + N(6)-ubiquitinyl-[acceptor protein]-L-lysine.</text>
        <dbReference type="EC" id="2.3.2.27"/>
    </reaction>
</comment>